<dbReference type="InterPro" id="IPR002347">
    <property type="entry name" value="SDR_fam"/>
</dbReference>
<dbReference type="GO" id="GO:0030497">
    <property type="term" value="P:fatty acid elongation"/>
    <property type="evidence" value="ECO:0007669"/>
    <property type="project" value="TreeGrafter"/>
</dbReference>
<dbReference type="FunFam" id="3.40.50.720:FF:000173">
    <property type="entry name" value="3-oxoacyl-[acyl-carrier protein] reductase"/>
    <property type="match status" value="1"/>
</dbReference>
<dbReference type="SUPFAM" id="SSF51735">
    <property type="entry name" value="NAD(P)-binding Rossmann-fold domains"/>
    <property type="match status" value="1"/>
</dbReference>
<accession>V4HG22</accession>
<feature type="domain" description="Ketoreductase" evidence="4">
    <location>
        <begin position="86"/>
        <end position="270"/>
    </location>
</feature>
<feature type="compositionally biased region" description="Low complexity" evidence="3">
    <location>
        <begin position="61"/>
        <end position="74"/>
    </location>
</feature>
<proteinExistence type="inferred from homology"/>
<feature type="compositionally biased region" description="Low complexity" evidence="3">
    <location>
        <begin position="1"/>
        <end position="14"/>
    </location>
</feature>
<dbReference type="InterPro" id="IPR020904">
    <property type="entry name" value="Sc_DH/Rdtase_CS"/>
</dbReference>
<reference evidence="5 6" key="1">
    <citation type="journal article" date="2013" name="Genome Announc.">
        <title>Draft Genome Sequence of 'Candidatus Halobonum tyrrellensis' Strain G22, Isolated from the Hypersaline Waters of Lake Tyrrell, Australia.</title>
        <authorList>
            <person name="Ugalde J.A."/>
            <person name="Narasingarao P."/>
            <person name="Kuo S."/>
            <person name="Podell S."/>
            <person name="Allen E.E."/>
        </authorList>
    </citation>
    <scope>NUCLEOTIDE SEQUENCE [LARGE SCALE GENOMIC DNA]</scope>
    <source>
        <strain evidence="5 6">G22</strain>
    </source>
</reference>
<protein>
    <recommendedName>
        <fullName evidence="4">Ketoreductase domain-containing protein</fullName>
    </recommendedName>
</protein>
<dbReference type="eggNOG" id="arCOG01259">
    <property type="taxonomic scope" value="Archaea"/>
</dbReference>
<dbReference type="Pfam" id="PF13561">
    <property type="entry name" value="adh_short_C2"/>
    <property type="match status" value="1"/>
</dbReference>
<keyword evidence="2" id="KW-0560">Oxidoreductase</keyword>
<feature type="non-terminal residue" evidence="5">
    <location>
        <position position="1"/>
    </location>
</feature>
<gene>
    <name evidence="5" type="ORF">K933_02706</name>
</gene>
<dbReference type="PANTHER" id="PTHR42760:SF135">
    <property type="entry name" value="BLL7886 PROTEIN"/>
    <property type="match status" value="1"/>
</dbReference>
<dbReference type="GO" id="GO:0016616">
    <property type="term" value="F:oxidoreductase activity, acting on the CH-OH group of donors, NAD or NADP as acceptor"/>
    <property type="evidence" value="ECO:0007669"/>
    <property type="project" value="TreeGrafter"/>
</dbReference>
<dbReference type="InterPro" id="IPR036291">
    <property type="entry name" value="NAD(P)-bd_dom_sf"/>
</dbReference>
<dbReference type="PANTHER" id="PTHR42760">
    <property type="entry name" value="SHORT-CHAIN DEHYDROGENASES/REDUCTASES FAMILY MEMBER"/>
    <property type="match status" value="1"/>
</dbReference>
<organism evidence="5 6">
    <name type="scientific">Candidatus Halobonum tyrrellensis G22</name>
    <dbReference type="NCBI Taxonomy" id="1324957"/>
    <lineage>
        <taxon>Archaea</taxon>
        <taxon>Methanobacteriati</taxon>
        <taxon>Methanobacteriota</taxon>
        <taxon>Stenosarchaea group</taxon>
        <taxon>Halobacteria</taxon>
        <taxon>Halobacteriales</taxon>
        <taxon>Haloferacaceae</taxon>
        <taxon>Candidatus Halobonum</taxon>
    </lineage>
</organism>
<keyword evidence="6" id="KW-1185">Reference proteome</keyword>
<dbReference type="InterPro" id="IPR057326">
    <property type="entry name" value="KR_dom"/>
</dbReference>
<evidence type="ECO:0000259" key="4">
    <source>
        <dbReference type="SMART" id="SM00822"/>
    </source>
</evidence>
<dbReference type="PRINTS" id="PR00080">
    <property type="entry name" value="SDRFAMILY"/>
</dbReference>
<dbReference type="PRINTS" id="PR00081">
    <property type="entry name" value="GDHRDH"/>
</dbReference>
<feature type="region of interest" description="Disordered" evidence="3">
    <location>
        <begin position="1"/>
        <end position="74"/>
    </location>
</feature>
<dbReference type="Gene3D" id="3.40.50.720">
    <property type="entry name" value="NAD(P)-binding Rossmann-like Domain"/>
    <property type="match status" value="1"/>
</dbReference>
<comment type="caution">
    <text evidence="5">The sequence shown here is derived from an EMBL/GenBank/DDBJ whole genome shotgun (WGS) entry which is preliminary data.</text>
</comment>
<dbReference type="PROSITE" id="PS00061">
    <property type="entry name" value="ADH_SHORT"/>
    <property type="match status" value="1"/>
</dbReference>
<evidence type="ECO:0000313" key="6">
    <source>
        <dbReference type="Proteomes" id="UP000017840"/>
    </source>
</evidence>
<dbReference type="EMBL" id="ASGZ01000006">
    <property type="protein sequence ID" value="ESP89665.1"/>
    <property type="molecule type" value="Genomic_DNA"/>
</dbReference>
<evidence type="ECO:0000256" key="3">
    <source>
        <dbReference type="SAM" id="MobiDB-lite"/>
    </source>
</evidence>
<evidence type="ECO:0000256" key="1">
    <source>
        <dbReference type="ARBA" id="ARBA00006484"/>
    </source>
</evidence>
<evidence type="ECO:0000313" key="5">
    <source>
        <dbReference type="EMBL" id="ESP89665.1"/>
    </source>
</evidence>
<sequence length="328" mass="33814">GGAAERPGGPATRGARGDDEAGERRATHGRNSGSTGIGPRWDGQTAGTVQRGRPRGRTTRRVGAGPPRRAGNGQVQVAGRPFSTVPTAIVTGSSRGIGAAVAERFARDGYDVAVNYHTSETPAEQTAAAVRDAGAEAAVVGADVSDPDAAERLVETAAAELDGVDHLVNNAGIDQHVHTEDLDPDDFDRVMDVNVNSAFNCTKAALPHLRQSEAAPSPSVVNVSSILAHTGAAVECHYAGSKGAMLSLTRSHAADFAPEIRVNAVAPGHVETDMTADRGSAEAAEELSQIPVGYFGQPVDVADAVAFLRDARFVTGETLNVNGGERMG</sequence>
<feature type="compositionally biased region" description="Basic and acidic residues" evidence="3">
    <location>
        <begin position="15"/>
        <end position="26"/>
    </location>
</feature>
<comment type="similarity">
    <text evidence="1">Belongs to the short-chain dehydrogenases/reductases (SDR) family.</text>
</comment>
<dbReference type="AlphaFoldDB" id="V4HG22"/>
<dbReference type="Proteomes" id="UP000017840">
    <property type="component" value="Unassembled WGS sequence"/>
</dbReference>
<name>V4HG22_9EURY</name>
<evidence type="ECO:0000256" key="2">
    <source>
        <dbReference type="ARBA" id="ARBA00023002"/>
    </source>
</evidence>
<dbReference type="SMART" id="SM00822">
    <property type="entry name" value="PKS_KR"/>
    <property type="match status" value="1"/>
</dbReference>